<dbReference type="Proteomes" id="UP000676079">
    <property type="component" value="Chromosome"/>
</dbReference>
<dbReference type="EMBL" id="CP074133">
    <property type="protein sequence ID" value="QUX24660.1"/>
    <property type="molecule type" value="Genomic_DNA"/>
</dbReference>
<dbReference type="PANTHER" id="PTHR21310">
    <property type="entry name" value="AMINOGLYCOSIDE PHOSPHOTRANSFERASE-RELATED-RELATED"/>
    <property type="match status" value="1"/>
</dbReference>
<evidence type="ECO:0008006" key="3">
    <source>
        <dbReference type="Google" id="ProtNLM"/>
    </source>
</evidence>
<name>A0ABX8BR06_9ACTN</name>
<accession>A0ABX8BR06</accession>
<dbReference type="InterPro" id="IPR051678">
    <property type="entry name" value="AGP_Transferase"/>
</dbReference>
<gene>
    <name evidence="1" type="ORF">KGD84_10550</name>
</gene>
<evidence type="ECO:0000313" key="2">
    <source>
        <dbReference type="Proteomes" id="UP000676079"/>
    </source>
</evidence>
<keyword evidence="2" id="KW-1185">Reference proteome</keyword>
<sequence length="355" mass="37683">MPPPSPAWTDRIDRLARAAEAGGLRFAFHAPPRRLGGGSQDVWAFDDLFLGPVVLRVAWGGDLGRADREALVLRHLPAEVPHPEPLGHGRAADGGPPLAYSVTRRPPGRPLHEAWPSLDTVRRRSAVRGYAAALRALHTWSPPAEVAAALAARPESSPGGPAPPVGADTVPLPVERGLALVDHALELPGVDRGVLAAARDMVTALADAAPVVDDPAAHGPVHGCARPADLWWHEGALTLLGWERVRAGPPDLELRAPVERADTAALAGGPERPELLEGLALHYPELFAHPRLADRLRLYSLLRAVRQVVVLRPRGPWSELPAAHSGNRLWRLVRGRWPAPGVLPRGGAAGGGTGP</sequence>
<dbReference type="InterPro" id="IPR011009">
    <property type="entry name" value="Kinase-like_dom_sf"/>
</dbReference>
<dbReference type="SUPFAM" id="SSF56112">
    <property type="entry name" value="Protein kinase-like (PK-like)"/>
    <property type="match status" value="1"/>
</dbReference>
<reference evidence="1 2" key="1">
    <citation type="submission" date="2021-05" db="EMBL/GenBank/DDBJ databases">
        <title>Direct Submission.</title>
        <authorList>
            <person name="Li K."/>
            <person name="Gao J."/>
        </authorList>
    </citation>
    <scope>NUCLEOTIDE SEQUENCE [LARGE SCALE GENOMIC DNA]</scope>
    <source>
        <strain evidence="1 2">Mg02</strain>
    </source>
</reference>
<dbReference type="RefSeq" id="WP_220560097.1">
    <property type="nucleotide sequence ID" value="NZ_CP074133.1"/>
</dbReference>
<protein>
    <recommendedName>
        <fullName evidence="3">Aminoglycoside phosphotransferase family protein</fullName>
    </recommendedName>
</protein>
<proteinExistence type="predicted"/>
<organism evidence="1 2">
    <name type="scientific">Nocardiopsis changdeensis</name>
    <dbReference type="NCBI Taxonomy" id="2831969"/>
    <lineage>
        <taxon>Bacteria</taxon>
        <taxon>Bacillati</taxon>
        <taxon>Actinomycetota</taxon>
        <taxon>Actinomycetes</taxon>
        <taxon>Streptosporangiales</taxon>
        <taxon>Nocardiopsidaceae</taxon>
        <taxon>Nocardiopsis</taxon>
    </lineage>
</organism>
<evidence type="ECO:0000313" key="1">
    <source>
        <dbReference type="EMBL" id="QUX24660.1"/>
    </source>
</evidence>